<dbReference type="GO" id="GO:0005886">
    <property type="term" value="C:plasma membrane"/>
    <property type="evidence" value="ECO:0007669"/>
    <property type="project" value="UniProtKB-SubCell"/>
</dbReference>
<sequence length="491" mass="51115">MTKESIMEKFFKLKANNTTVTTEIVAGLTTFFAMSYILFVNPQILSLTGMPSQAVFLATIISSAVGTLIMGLFANVPYALAPGMGLNAFFTYTVVFALGFSWQQALALVFICGVINILITVTKIRKLIILAIPDVLQHAIGGGIGVFVAYVGLKNAGFLQFTSEASSIVSVNGQALKAGAETFKGGLTSVVSNGGIVPALVNFTQPGAIVALIGLLLMAVLVVKRVPGAVLIGIVVTTLVGIPFGVTSLHVSSADSIGHALGQLHVTFGAAFGPEGMGSLFSTTNKILLSIMTIFAFSFSDIFDTLGTFIGTGRRTGIFSEADQDALAHGSGFSSKMDRALFADSIATGVGSIFGSSNVTTYVESAAGIAAGGRTGLTAVVVAVAFLLSSLFAPLIAVVPTQAVAPALIMVGVMMMSSFKQVDWDDLSEAIPAFMASIVMGFVYNISYGIAAGFIFYTLIKLITGKAKEIHPVLAIVTIGFILNFVFLAII</sequence>
<dbReference type="GO" id="GO:0005345">
    <property type="term" value="F:purine nucleobase transmembrane transporter activity"/>
    <property type="evidence" value="ECO:0007669"/>
    <property type="project" value="TreeGrafter"/>
</dbReference>
<evidence type="ECO:0000256" key="8">
    <source>
        <dbReference type="PIRNR" id="PIRNR005353"/>
    </source>
</evidence>
<protein>
    <submittedName>
        <fullName evidence="10">NCS2 family nucleobase cation symporter-2</fullName>
    </submittedName>
</protein>
<keyword evidence="5 8" id="KW-0812">Transmembrane</keyword>
<evidence type="ECO:0000256" key="1">
    <source>
        <dbReference type="ARBA" id="ARBA00004651"/>
    </source>
</evidence>
<feature type="transmembrane region" description="Helical" evidence="9">
    <location>
        <begin position="135"/>
        <end position="153"/>
    </location>
</feature>
<evidence type="ECO:0000256" key="9">
    <source>
        <dbReference type="SAM" id="Phobius"/>
    </source>
</evidence>
<evidence type="ECO:0000256" key="2">
    <source>
        <dbReference type="ARBA" id="ARBA00005697"/>
    </source>
</evidence>
<dbReference type="InterPro" id="IPR006043">
    <property type="entry name" value="NCS2"/>
</dbReference>
<keyword evidence="7 8" id="KW-0472">Membrane</keyword>
<feature type="transmembrane region" description="Helical" evidence="9">
    <location>
        <begin position="105"/>
        <end position="123"/>
    </location>
</feature>
<dbReference type="PANTHER" id="PTHR43337">
    <property type="entry name" value="XANTHINE/URACIL PERMEASE C887.17-RELATED"/>
    <property type="match status" value="1"/>
</dbReference>
<feature type="transmembrane region" description="Helical" evidence="9">
    <location>
        <begin position="431"/>
        <end position="460"/>
    </location>
</feature>
<evidence type="ECO:0000313" key="10">
    <source>
        <dbReference type="EMBL" id="KRM71649.1"/>
    </source>
</evidence>
<feature type="transmembrane region" description="Helical" evidence="9">
    <location>
        <begin position="20"/>
        <end position="39"/>
    </location>
</feature>
<evidence type="ECO:0000256" key="5">
    <source>
        <dbReference type="ARBA" id="ARBA00022692"/>
    </source>
</evidence>
<dbReference type="AlphaFoldDB" id="A0A0R2AW24"/>
<feature type="transmembrane region" description="Helical" evidence="9">
    <location>
        <begin position="287"/>
        <end position="310"/>
    </location>
</feature>
<dbReference type="STRING" id="1423727.FC34_GL001306"/>
<feature type="transmembrane region" description="Helical" evidence="9">
    <location>
        <begin position="203"/>
        <end position="223"/>
    </location>
</feature>
<reference evidence="10 11" key="1">
    <citation type="journal article" date="2015" name="Genome Announc.">
        <title>Expanding the biotechnology potential of lactobacilli through comparative genomics of 213 strains and associated genera.</title>
        <authorList>
            <person name="Sun Z."/>
            <person name="Harris H.M."/>
            <person name="McCann A."/>
            <person name="Guo C."/>
            <person name="Argimon S."/>
            <person name="Zhang W."/>
            <person name="Yang X."/>
            <person name="Jeffery I.B."/>
            <person name="Cooney J.C."/>
            <person name="Kagawa T.F."/>
            <person name="Liu W."/>
            <person name="Song Y."/>
            <person name="Salvetti E."/>
            <person name="Wrobel A."/>
            <person name="Rasinkangas P."/>
            <person name="Parkhill J."/>
            <person name="Rea M.C."/>
            <person name="O'Sullivan O."/>
            <person name="Ritari J."/>
            <person name="Douillard F.P."/>
            <person name="Paul Ross R."/>
            <person name="Yang R."/>
            <person name="Briner A.E."/>
            <person name="Felis G.E."/>
            <person name="de Vos W.M."/>
            <person name="Barrangou R."/>
            <person name="Klaenhammer T.R."/>
            <person name="Caufield P.W."/>
            <person name="Cui Y."/>
            <person name="Zhang H."/>
            <person name="O'Toole P.W."/>
        </authorList>
    </citation>
    <scope>NUCLEOTIDE SEQUENCE [LARGE SCALE GENOMIC DNA]</scope>
    <source>
        <strain evidence="10 11">DSM 23927</strain>
    </source>
</reference>
<keyword evidence="6 8" id="KW-1133">Transmembrane helix</keyword>
<comment type="similarity">
    <text evidence="2 8">Belongs to the nucleobase:cation symporter-2 (NCS2) (TC 2.A.40) family. Azg-like subfamily.</text>
</comment>
<keyword evidence="11" id="KW-1185">Reference proteome</keyword>
<dbReference type="Proteomes" id="UP000051672">
    <property type="component" value="Unassembled WGS sequence"/>
</dbReference>
<feature type="transmembrane region" description="Helical" evidence="9">
    <location>
        <begin position="230"/>
        <end position="251"/>
    </location>
</feature>
<organism evidence="10 11">
    <name type="scientific">Lacticaseibacillus brantae DSM 23927</name>
    <dbReference type="NCBI Taxonomy" id="1423727"/>
    <lineage>
        <taxon>Bacteria</taxon>
        <taxon>Bacillati</taxon>
        <taxon>Bacillota</taxon>
        <taxon>Bacilli</taxon>
        <taxon>Lactobacillales</taxon>
        <taxon>Lactobacillaceae</taxon>
        <taxon>Lacticaseibacillus</taxon>
    </lineage>
</organism>
<proteinExistence type="inferred from homology"/>
<evidence type="ECO:0000313" key="11">
    <source>
        <dbReference type="Proteomes" id="UP000051672"/>
    </source>
</evidence>
<comment type="subcellular location">
    <subcellularLocation>
        <location evidence="1 8">Cell membrane</location>
        <topology evidence="1 8">Multi-pass membrane protein</topology>
    </subcellularLocation>
</comment>
<gene>
    <name evidence="10" type="ORF">FC34_GL001306</name>
</gene>
<dbReference type="InterPro" id="IPR026033">
    <property type="entry name" value="Azg-like_bact_archaea"/>
</dbReference>
<dbReference type="PANTHER" id="PTHR43337:SF1">
    <property type="entry name" value="XANTHINE_URACIL PERMEASE C887.17-RELATED"/>
    <property type="match status" value="1"/>
</dbReference>
<feature type="transmembrane region" description="Helical" evidence="9">
    <location>
        <begin position="54"/>
        <end position="73"/>
    </location>
</feature>
<feature type="transmembrane region" description="Helical" evidence="9">
    <location>
        <begin position="472"/>
        <end position="490"/>
    </location>
</feature>
<accession>A0A0R2AW24</accession>
<evidence type="ECO:0000256" key="7">
    <source>
        <dbReference type="ARBA" id="ARBA00023136"/>
    </source>
</evidence>
<keyword evidence="4 8" id="KW-1003">Cell membrane</keyword>
<dbReference type="PATRIC" id="fig|1423727.3.peg.1326"/>
<evidence type="ECO:0000256" key="4">
    <source>
        <dbReference type="ARBA" id="ARBA00022475"/>
    </source>
</evidence>
<evidence type="ECO:0000256" key="6">
    <source>
        <dbReference type="ARBA" id="ARBA00022989"/>
    </source>
</evidence>
<dbReference type="InterPro" id="IPR045018">
    <property type="entry name" value="Azg-like"/>
</dbReference>
<dbReference type="EMBL" id="AYZQ01000003">
    <property type="protein sequence ID" value="KRM71649.1"/>
    <property type="molecule type" value="Genomic_DNA"/>
</dbReference>
<evidence type="ECO:0000256" key="3">
    <source>
        <dbReference type="ARBA" id="ARBA00022448"/>
    </source>
</evidence>
<dbReference type="PIRSF" id="PIRSF005353">
    <property type="entry name" value="PbuG"/>
    <property type="match status" value="1"/>
</dbReference>
<feature type="transmembrane region" description="Helical" evidence="9">
    <location>
        <begin position="377"/>
        <end position="397"/>
    </location>
</feature>
<comment type="caution">
    <text evidence="10">The sequence shown here is derived from an EMBL/GenBank/DDBJ whole genome shotgun (WGS) entry which is preliminary data.</text>
</comment>
<dbReference type="Pfam" id="PF00860">
    <property type="entry name" value="Xan_ur_permease"/>
    <property type="match status" value="2"/>
</dbReference>
<name>A0A0R2AW24_9LACO</name>
<feature type="transmembrane region" description="Helical" evidence="9">
    <location>
        <begin position="80"/>
        <end position="99"/>
    </location>
</feature>
<keyword evidence="3 8" id="KW-0813">Transport</keyword>